<evidence type="ECO:0000259" key="2">
    <source>
        <dbReference type="Pfam" id="PF13505"/>
    </source>
</evidence>
<feature type="domain" description="Outer membrane protein beta-barrel" evidence="2">
    <location>
        <begin position="23"/>
        <end position="152"/>
    </location>
</feature>
<dbReference type="EMBL" id="VBPA01000432">
    <property type="protein sequence ID" value="TMQ67818.1"/>
    <property type="molecule type" value="Genomic_DNA"/>
</dbReference>
<dbReference type="AlphaFoldDB" id="A0A538TW59"/>
<dbReference type="InterPro" id="IPR027385">
    <property type="entry name" value="Beta-barrel_OMP"/>
</dbReference>
<keyword evidence="1" id="KW-0732">Signal</keyword>
<name>A0A538TW59_UNCEI</name>
<dbReference type="Proteomes" id="UP000319836">
    <property type="component" value="Unassembled WGS sequence"/>
</dbReference>
<evidence type="ECO:0000313" key="3">
    <source>
        <dbReference type="EMBL" id="TMQ67818.1"/>
    </source>
</evidence>
<gene>
    <name evidence="3" type="ORF">E6K80_14920</name>
</gene>
<dbReference type="Pfam" id="PF13505">
    <property type="entry name" value="OMP_b-brl"/>
    <property type="match status" value="1"/>
</dbReference>
<organism evidence="3 4">
    <name type="scientific">Eiseniibacteriota bacterium</name>
    <dbReference type="NCBI Taxonomy" id="2212470"/>
    <lineage>
        <taxon>Bacteria</taxon>
        <taxon>Candidatus Eiseniibacteriota</taxon>
    </lineage>
</organism>
<comment type="caution">
    <text evidence="3">The sequence shown here is derived from an EMBL/GenBank/DDBJ whole genome shotgun (WGS) entry which is preliminary data.</text>
</comment>
<protein>
    <recommendedName>
        <fullName evidence="2">Outer membrane protein beta-barrel domain-containing protein</fullName>
    </recommendedName>
</protein>
<reference evidence="3 4" key="1">
    <citation type="journal article" date="2019" name="Nat. Microbiol.">
        <title>Mediterranean grassland soil C-N compound turnover is dependent on rainfall and depth, and is mediated by genomically divergent microorganisms.</title>
        <authorList>
            <person name="Diamond S."/>
            <person name="Andeer P.F."/>
            <person name="Li Z."/>
            <person name="Crits-Christoph A."/>
            <person name="Burstein D."/>
            <person name="Anantharaman K."/>
            <person name="Lane K.R."/>
            <person name="Thomas B.C."/>
            <person name="Pan C."/>
            <person name="Northen T.R."/>
            <person name="Banfield J.F."/>
        </authorList>
    </citation>
    <scope>NUCLEOTIDE SEQUENCE [LARGE SCALE GENOMIC DNA]</scope>
    <source>
        <strain evidence="3">WS_10</strain>
    </source>
</reference>
<accession>A0A538TW59</accession>
<evidence type="ECO:0000313" key="4">
    <source>
        <dbReference type="Proteomes" id="UP000319836"/>
    </source>
</evidence>
<proteinExistence type="predicted"/>
<evidence type="ECO:0000256" key="1">
    <source>
        <dbReference type="ARBA" id="ARBA00022729"/>
    </source>
</evidence>
<sequence>MLRVGRDAQGPAHEGRFDMKTTAALVLAAMMATAAHAQPTERVSLGAGIGFHDYRDGAFSSKSPTVVPEYRLALTRHSNRQGLSFGLKGGLGYSTPDRMDFIGGVETKTGNLRMVPVMVVAGPSYRTGPVRVGMDVVAGPSFNNFSVDDAARAAYRDRLGVTLNSIKVQNSVAVRSDMSLWYDLTERIGLHTSVGYTVNRPMVKTTVDGVTTSTRWTTDRLGYQAGLAFGVF</sequence>